<dbReference type="PANTHER" id="PTHR43546">
    <property type="entry name" value="UPF0173 METAL-DEPENDENT HYDROLASE MJ1163-RELATED"/>
    <property type="match status" value="1"/>
</dbReference>
<dbReference type="SUPFAM" id="SSF56281">
    <property type="entry name" value="Metallo-hydrolase/oxidoreductase"/>
    <property type="match status" value="1"/>
</dbReference>
<proteinExistence type="predicted"/>
<gene>
    <name evidence="1" type="ORF">EDD38_3459</name>
</gene>
<dbReference type="InterPro" id="IPR036866">
    <property type="entry name" value="RibonucZ/Hydroxyglut_hydro"/>
</dbReference>
<dbReference type="InterPro" id="IPR050114">
    <property type="entry name" value="UPF0173_UPF0282_UlaG_hydrolase"/>
</dbReference>
<protein>
    <submittedName>
        <fullName evidence="1">L-ascorbate metabolism protein UlaG (Beta-lactamase superfamily)</fullName>
    </submittedName>
</protein>
<reference evidence="1 2" key="1">
    <citation type="submission" date="2018-11" db="EMBL/GenBank/DDBJ databases">
        <title>Sequencing the genomes of 1000 actinobacteria strains.</title>
        <authorList>
            <person name="Klenk H.-P."/>
        </authorList>
    </citation>
    <scope>NUCLEOTIDE SEQUENCE [LARGE SCALE GENOMIC DNA]</scope>
    <source>
        <strain evidence="1 2">DSM 44781</strain>
    </source>
</reference>
<accession>A0A3N4RNV8</accession>
<sequence>MRLTKHAHACVTLTKDDARMVVDPGAFTPDAAQAVAGAAAVLITHEHFDHFDEEVIGAALEARPELRVYGPAAVVERWTAARRGQVTAVAAGDAFTAAGFDVTVHGDLHAAIHRDIPRVANLGYLVDGRVYHPGDAYHVPEAPVGTLLLPAAGPWTRTGEAADYVRAVAPGRLVQIHEAMLSEIGQQSMARILSPGMLTDVPLEIVPPGDSIEV</sequence>
<comment type="caution">
    <text evidence="1">The sequence shown here is derived from an EMBL/GenBank/DDBJ whole genome shotgun (WGS) entry which is preliminary data.</text>
</comment>
<evidence type="ECO:0000313" key="1">
    <source>
        <dbReference type="EMBL" id="RPE35112.1"/>
    </source>
</evidence>
<dbReference type="EMBL" id="RKQG01000001">
    <property type="protein sequence ID" value="RPE35112.1"/>
    <property type="molecule type" value="Genomic_DNA"/>
</dbReference>
<dbReference type="Pfam" id="PF13483">
    <property type="entry name" value="Lactamase_B_3"/>
    <property type="match status" value="1"/>
</dbReference>
<dbReference type="RefSeq" id="WP_123818705.1">
    <property type="nucleotide sequence ID" value="NZ_JBEYIY010000017.1"/>
</dbReference>
<dbReference type="Gene3D" id="3.60.15.10">
    <property type="entry name" value="Ribonuclease Z/Hydroxyacylglutathione hydrolase-like"/>
    <property type="match status" value="1"/>
</dbReference>
<organism evidence="1 2">
    <name type="scientific">Kitasatospora cineracea</name>
    <dbReference type="NCBI Taxonomy" id="88074"/>
    <lineage>
        <taxon>Bacteria</taxon>
        <taxon>Bacillati</taxon>
        <taxon>Actinomycetota</taxon>
        <taxon>Actinomycetes</taxon>
        <taxon>Kitasatosporales</taxon>
        <taxon>Streptomycetaceae</taxon>
        <taxon>Kitasatospora</taxon>
    </lineage>
</organism>
<keyword evidence="2" id="KW-1185">Reference proteome</keyword>
<dbReference type="PANTHER" id="PTHR43546:SF3">
    <property type="entry name" value="UPF0173 METAL-DEPENDENT HYDROLASE MJ1163"/>
    <property type="match status" value="1"/>
</dbReference>
<dbReference type="Proteomes" id="UP000266906">
    <property type="component" value="Unassembled WGS sequence"/>
</dbReference>
<name>A0A3N4RNV8_9ACTN</name>
<dbReference type="AlphaFoldDB" id="A0A3N4RNV8"/>
<evidence type="ECO:0000313" key="2">
    <source>
        <dbReference type="Proteomes" id="UP000266906"/>
    </source>
</evidence>